<evidence type="ECO:0000313" key="1">
    <source>
        <dbReference type="EMBL" id="GAG71982.1"/>
    </source>
</evidence>
<dbReference type="EMBL" id="BART01000410">
    <property type="protein sequence ID" value="GAG71982.1"/>
    <property type="molecule type" value="Genomic_DNA"/>
</dbReference>
<accession>X1ARN5</accession>
<comment type="caution">
    <text evidence="1">The sequence shown here is derived from an EMBL/GenBank/DDBJ whole genome shotgun (WGS) entry which is preliminary data.</text>
</comment>
<protein>
    <submittedName>
        <fullName evidence="1">Uncharacterized protein</fullName>
    </submittedName>
</protein>
<gene>
    <name evidence="1" type="ORF">S01H4_02009</name>
</gene>
<proteinExistence type="predicted"/>
<reference evidence="1" key="1">
    <citation type="journal article" date="2014" name="Front. Microbiol.">
        <title>High frequency of phylogenetically diverse reductive dehalogenase-homologous genes in deep subseafloor sedimentary metagenomes.</title>
        <authorList>
            <person name="Kawai M."/>
            <person name="Futagami T."/>
            <person name="Toyoda A."/>
            <person name="Takaki Y."/>
            <person name="Nishi S."/>
            <person name="Hori S."/>
            <person name="Arai W."/>
            <person name="Tsubouchi T."/>
            <person name="Morono Y."/>
            <person name="Uchiyama I."/>
            <person name="Ito T."/>
            <person name="Fujiyama A."/>
            <person name="Inagaki F."/>
            <person name="Takami H."/>
        </authorList>
    </citation>
    <scope>NUCLEOTIDE SEQUENCE</scope>
    <source>
        <strain evidence="1">Expedition CK06-06</strain>
    </source>
</reference>
<dbReference type="AlphaFoldDB" id="X1ARN5"/>
<name>X1ARN5_9ZZZZ</name>
<sequence>MIDSAIIKNIIEKDFQKVINKVVFENENHLKDKLVKFFSISSTIIKCLPIMYFSKKEMFVSTVFIFDYWLDE</sequence>
<organism evidence="1">
    <name type="scientific">marine sediment metagenome</name>
    <dbReference type="NCBI Taxonomy" id="412755"/>
    <lineage>
        <taxon>unclassified sequences</taxon>
        <taxon>metagenomes</taxon>
        <taxon>ecological metagenomes</taxon>
    </lineage>
</organism>